<protein>
    <submittedName>
        <fullName evidence="2">QacE</fullName>
    </submittedName>
</protein>
<keyword evidence="1" id="KW-1133">Transmembrane helix</keyword>
<proteinExistence type="predicted"/>
<organism evidence="2 3">
    <name type="scientific">Dickeya dianthicola</name>
    <dbReference type="NCBI Taxonomy" id="204039"/>
    <lineage>
        <taxon>Bacteria</taxon>
        <taxon>Pseudomonadati</taxon>
        <taxon>Pseudomonadota</taxon>
        <taxon>Gammaproteobacteria</taxon>
        <taxon>Enterobacterales</taxon>
        <taxon>Pectobacteriaceae</taxon>
        <taxon>Dickeya</taxon>
    </lineage>
</organism>
<gene>
    <name evidence="2" type="ORF">DF213_13305</name>
</gene>
<evidence type="ECO:0000256" key="1">
    <source>
        <dbReference type="SAM" id="Phobius"/>
    </source>
</evidence>
<comment type="caution">
    <text evidence="2">The sequence shown here is derived from an EMBL/GenBank/DDBJ whole genome shotgun (WGS) entry which is preliminary data.</text>
</comment>
<dbReference type="RefSeq" id="WP_024104572.1">
    <property type="nucleotide sequence ID" value="NZ_CP162003.1"/>
</dbReference>
<evidence type="ECO:0000313" key="2">
    <source>
        <dbReference type="EMBL" id="PWD72539.1"/>
    </source>
</evidence>
<accession>A0AAX1C5B2</accession>
<keyword evidence="1" id="KW-0472">Membrane</keyword>
<dbReference type="InterPro" id="IPR045629">
    <property type="entry name" value="DUF6232"/>
</dbReference>
<dbReference type="AlphaFoldDB" id="A0AAX1C5B2"/>
<reference evidence="2 3" key="1">
    <citation type="submission" date="2018-05" db="EMBL/GenBank/DDBJ databases">
        <title>Genomic diversity of pathogens causing Blackleg of Potato in Pakistan.</title>
        <authorList>
            <person name="Sarfraz S."/>
            <person name="Riaz K."/>
            <person name="Oulghazi S."/>
            <person name="Cigna J."/>
            <person name="Sahi S.T."/>
            <person name="Khan S.H."/>
            <person name="Hameed A."/>
            <person name="Faure D."/>
        </authorList>
    </citation>
    <scope>NUCLEOTIDE SEQUENCE [LARGE SCALE GENOMIC DNA]</scope>
    <source>
        <strain evidence="2 3">SS70</strain>
    </source>
</reference>
<name>A0AAX1C5B2_9GAMM</name>
<sequence>MEETEFYNDGNVSITNARFRVGSTTYAMNGVTSVKRGQTNPPKTGAVVLAAIGIITAFAAGTLLFKAIGVVIFIIAIAWFKSIRPNYIVFLNSASGESQALSSQDGKYINDVINALNEAIVHRG</sequence>
<dbReference type="EMBL" id="QESZ01000018">
    <property type="protein sequence ID" value="PWD72539.1"/>
    <property type="molecule type" value="Genomic_DNA"/>
</dbReference>
<feature type="transmembrane region" description="Helical" evidence="1">
    <location>
        <begin position="47"/>
        <end position="80"/>
    </location>
</feature>
<dbReference type="Pfam" id="PF19744">
    <property type="entry name" value="DUF6232"/>
    <property type="match status" value="1"/>
</dbReference>
<dbReference type="Proteomes" id="UP000245055">
    <property type="component" value="Unassembled WGS sequence"/>
</dbReference>
<evidence type="ECO:0000313" key="3">
    <source>
        <dbReference type="Proteomes" id="UP000245055"/>
    </source>
</evidence>
<keyword evidence="1" id="KW-0812">Transmembrane</keyword>